<name>A0A3N2DQB2_9GAMM</name>
<dbReference type="AlphaFoldDB" id="A0A3N2DQB2"/>
<proteinExistence type="predicted"/>
<comment type="caution">
    <text evidence="1">The sequence shown here is derived from an EMBL/GenBank/DDBJ whole genome shotgun (WGS) entry which is preliminary data.</text>
</comment>
<evidence type="ECO:0000313" key="2">
    <source>
        <dbReference type="Proteomes" id="UP000275394"/>
    </source>
</evidence>
<reference evidence="1 2" key="1">
    <citation type="submission" date="2018-11" db="EMBL/GenBank/DDBJ databases">
        <title>Genomic Encyclopedia of Type Strains, Phase IV (KMG-IV): sequencing the most valuable type-strain genomes for metagenomic binning, comparative biology and taxonomic classification.</title>
        <authorList>
            <person name="Goeker M."/>
        </authorList>
    </citation>
    <scope>NUCLEOTIDE SEQUENCE [LARGE SCALE GENOMIC DNA]</scope>
    <source>
        <strain evidence="1 2">DSM 100316</strain>
    </source>
</reference>
<dbReference type="EMBL" id="RKHR01000004">
    <property type="protein sequence ID" value="ROS02008.1"/>
    <property type="molecule type" value="Genomic_DNA"/>
</dbReference>
<keyword evidence="2" id="KW-1185">Reference proteome</keyword>
<evidence type="ECO:0000313" key="1">
    <source>
        <dbReference type="EMBL" id="ROS02008.1"/>
    </source>
</evidence>
<sequence>MLLFVIAHCVPIPTIQMITTAYGHSIVLPSQHSAGLRTKIILTQEVRTNIGQSGSIFFLTLQSPVLTHFNNRVFQCRRLKKGDAPKWVSSLSTPTH</sequence>
<organism evidence="1 2">
    <name type="scientific">Sinobacterium caligoides</name>
    <dbReference type="NCBI Taxonomy" id="933926"/>
    <lineage>
        <taxon>Bacteria</taxon>
        <taxon>Pseudomonadati</taxon>
        <taxon>Pseudomonadota</taxon>
        <taxon>Gammaproteobacteria</taxon>
        <taxon>Cellvibrionales</taxon>
        <taxon>Spongiibacteraceae</taxon>
        <taxon>Sinobacterium</taxon>
    </lineage>
</organism>
<protein>
    <submittedName>
        <fullName evidence="1">Uncharacterized protein</fullName>
    </submittedName>
</protein>
<accession>A0A3N2DQB2</accession>
<dbReference type="Proteomes" id="UP000275394">
    <property type="component" value="Unassembled WGS sequence"/>
</dbReference>
<gene>
    <name evidence="1" type="ORF">EDC56_2457</name>
</gene>